<evidence type="ECO:0000313" key="5">
    <source>
        <dbReference type="EMBL" id="AAH78125.1"/>
    </source>
</evidence>
<dbReference type="GO" id="GO:0012501">
    <property type="term" value="P:programmed cell death"/>
    <property type="evidence" value="ECO:0007669"/>
    <property type="project" value="InterPro"/>
</dbReference>
<dbReference type="PANTHER" id="PTHR15207">
    <property type="entry name" value="NONSYNDROMIC HEARING IMPAIRMENT PROTEIN"/>
    <property type="match status" value="1"/>
</dbReference>
<dbReference type="Pfam" id="PF04598">
    <property type="entry name" value="Gasdermin"/>
    <property type="match status" value="1"/>
</dbReference>
<dbReference type="RefSeq" id="NP_001087178.1">
    <property type="nucleotide sequence ID" value="NM_001093709.1"/>
</dbReference>
<comment type="subcellular location">
    <subcellularLocation>
        <location evidence="1">Endomembrane system</location>
    </subcellularLocation>
</comment>
<proteinExistence type="evidence at transcript level"/>
<dbReference type="AlphaFoldDB" id="Q6DCC3"/>
<feature type="domain" description="Gasdermin pore forming" evidence="4">
    <location>
        <begin position="1"/>
        <end position="134"/>
    </location>
</feature>
<evidence type="ECO:0000259" key="4">
    <source>
        <dbReference type="Pfam" id="PF04598"/>
    </source>
</evidence>
<organism evidence="5">
    <name type="scientific">Xenopus laevis</name>
    <name type="common">African clawed frog</name>
    <dbReference type="NCBI Taxonomy" id="8355"/>
    <lineage>
        <taxon>Eukaryota</taxon>
        <taxon>Metazoa</taxon>
        <taxon>Chordata</taxon>
        <taxon>Craniata</taxon>
        <taxon>Vertebrata</taxon>
        <taxon>Euteleostomi</taxon>
        <taxon>Amphibia</taxon>
        <taxon>Batrachia</taxon>
        <taxon>Anura</taxon>
        <taxon>Pipoidea</taxon>
        <taxon>Pipidae</taxon>
        <taxon>Xenopodinae</taxon>
        <taxon>Xenopus</taxon>
        <taxon>Xenopus</taxon>
    </lineage>
</organism>
<dbReference type="InterPro" id="IPR042377">
    <property type="entry name" value="GSDME"/>
</dbReference>
<reference evidence="7" key="3">
    <citation type="submission" date="2025-04" db="UniProtKB">
        <authorList>
            <consortium name="RefSeq"/>
        </authorList>
    </citation>
    <scope>IDENTIFICATION</scope>
</reference>
<keyword evidence="3" id="KW-0472">Membrane</keyword>
<dbReference type="GO" id="GO:0005737">
    <property type="term" value="C:cytoplasm"/>
    <property type="evidence" value="ECO:0007669"/>
    <property type="project" value="TreeGrafter"/>
</dbReference>
<dbReference type="PANTHER" id="PTHR15207:SF1">
    <property type="entry name" value="GASDERMIN-E"/>
    <property type="match status" value="1"/>
</dbReference>
<dbReference type="EMBL" id="BC078125">
    <property type="protein sequence ID" value="AAH78125.1"/>
    <property type="molecule type" value="mRNA"/>
</dbReference>
<comment type="similarity">
    <text evidence="2">Belongs to the gasdermin family.</text>
</comment>
<gene>
    <name evidence="7 8" type="primary">gsdme.L</name>
    <name evidence="7" type="synonym">dfna5</name>
    <name evidence="7" type="synonym">dfna5.L</name>
    <name evidence="8" type="synonym">gsdme</name>
    <name evidence="7" type="synonym">icere-1</name>
    <name evidence="5" type="synonym">MGC83660</name>
</gene>
<keyword evidence="6" id="KW-1185">Reference proteome</keyword>
<dbReference type="KEGG" id="xla:447067"/>
<dbReference type="InterPro" id="IPR040460">
    <property type="entry name" value="Gasdermin_pore"/>
</dbReference>
<dbReference type="Proteomes" id="UP000186698">
    <property type="component" value="Chromosome 6L"/>
</dbReference>
<evidence type="ECO:0000256" key="3">
    <source>
        <dbReference type="ARBA" id="ARBA00023136"/>
    </source>
</evidence>
<evidence type="ECO:0000313" key="6">
    <source>
        <dbReference type="Proteomes" id="UP000186698"/>
    </source>
</evidence>
<evidence type="ECO:0000313" key="7">
    <source>
        <dbReference type="RefSeq" id="NP_001087178.1"/>
    </source>
</evidence>
<reference evidence="5" key="2">
    <citation type="submission" date="2004-07" db="EMBL/GenBank/DDBJ databases">
        <authorList>
            <consortium name="NIH - Xenopus Gene Collection (XGC) project"/>
        </authorList>
    </citation>
    <scope>NUCLEOTIDE SEQUENCE [LARGE SCALE MRNA]</scope>
    <source>
        <tissue evidence="5">Oocytes</tissue>
    </source>
</reference>
<dbReference type="CTD" id="447067"/>
<accession>Q6DCC3</accession>
<name>Q6DCC3_XENLA</name>
<protein>
    <submittedName>
        <fullName evidence="7">Gasdermin E L homeolog</fullName>
    </submittedName>
    <submittedName>
        <fullName evidence="5">MGC83660 protein</fullName>
    </submittedName>
</protein>
<dbReference type="Bgee" id="447067">
    <property type="expression patterns" value="Expressed in intestine and 17 other cell types or tissues"/>
</dbReference>
<dbReference type="OrthoDB" id="8815334at2759"/>
<dbReference type="GO" id="GO:0012505">
    <property type="term" value="C:endomembrane system"/>
    <property type="evidence" value="ECO:0007669"/>
    <property type="project" value="UniProtKB-SubCell"/>
</dbReference>
<evidence type="ECO:0000256" key="2">
    <source>
        <dbReference type="ARBA" id="ARBA00009279"/>
    </source>
</evidence>
<sequence>MFAKATKNFLKDIDAGGGLIPVFSLNDSDKAQLLCVVAKTRRFWRWQKPKYHFSSCFCTLSDLMTDERAIKPVVVESEFVTYEGTFGDTIKGNIGAEVGALQMNTSGCGFVENQSSFGTLRKQEVDMQHVMKDVQDRYC</sequence>
<evidence type="ECO:0000313" key="8">
    <source>
        <dbReference type="Xenbase" id="XB-GENE-6254565"/>
    </source>
</evidence>
<reference evidence="7" key="1">
    <citation type="journal article" date="2002" name="Dev. Dyn.">
        <title>Genetic and genomic tools for Xenopus research: The NIH Xenopus initiative.</title>
        <authorList>
            <person name="Klein S.L."/>
            <person name="Strausberg R.L."/>
            <person name="Wagner L."/>
            <person name="Pontius J."/>
            <person name="Clifton S.W."/>
            <person name="Richardson P."/>
        </authorList>
    </citation>
    <scope>NUCLEOTIDE SEQUENCE</scope>
</reference>
<dbReference type="AGR" id="Xenbase:XB-GENE-6254565"/>
<evidence type="ECO:0000256" key="1">
    <source>
        <dbReference type="ARBA" id="ARBA00004308"/>
    </source>
</evidence>
<dbReference type="Xenbase" id="XB-GENE-6254565">
    <property type="gene designation" value="gsdme.L"/>
</dbReference>
<dbReference type="DNASU" id="447067"/>
<dbReference type="GeneID" id="447067"/>